<sequence>MDQLENDHEEDEYDSDAELQALNDQSVAGYEIGIDIRGFGAVKTNFVYFCYCWCYIYYIQAFVSEDKGYDRGVNDGKSGDFGGGNGFEYLSESDEVEDDMEFLLSNA</sequence>
<comment type="caution">
    <text evidence="1">The sequence shown here is derived from an EMBL/GenBank/DDBJ whole genome shotgun (WGS) entry which is preliminary data.</text>
</comment>
<dbReference type="AlphaFoldDB" id="A0A5J4WNL2"/>
<dbReference type="EMBL" id="SNRW01001402">
    <property type="protein sequence ID" value="KAA6396534.1"/>
    <property type="molecule type" value="Genomic_DNA"/>
</dbReference>
<reference evidence="1 2" key="1">
    <citation type="submission" date="2019-03" db="EMBL/GenBank/DDBJ databases">
        <title>Single cell metagenomics reveals metabolic interactions within the superorganism composed of flagellate Streblomastix strix and complex community of Bacteroidetes bacteria on its surface.</title>
        <authorList>
            <person name="Treitli S.C."/>
            <person name="Kolisko M."/>
            <person name="Husnik F."/>
            <person name="Keeling P."/>
            <person name="Hampl V."/>
        </authorList>
    </citation>
    <scope>NUCLEOTIDE SEQUENCE [LARGE SCALE GENOMIC DNA]</scope>
    <source>
        <strain evidence="1">ST1C</strain>
    </source>
</reference>
<accession>A0A5J4WNL2</accession>
<dbReference type="Proteomes" id="UP000324800">
    <property type="component" value="Unassembled WGS sequence"/>
</dbReference>
<organism evidence="1 2">
    <name type="scientific">Streblomastix strix</name>
    <dbReference type="NCBI Taxonomy" id="222440"/>
    <lineage>
        <taxon>Eukaryota</taxon>
        <taxon>Metamonada</taxon>
        <taxon>Preaxostyla</taxon>
        <taxon>Oxymonadida</taxon>
        <taxon>Streblomastigidae</taxon>
        <taxon>Streblomastix</taxon>
    </lineage>
</organism>
<proteinExistence type="predicted"/>
<gene>
    <name evidence="1" type="ORF">EZS28_007940</name>
</gene>
<name>A0A5J4WNL2_9EUKA</name>
<protein>
    <submittedName>
        <fullName evidence="1">Uncharacterized protein</fullName>
    </submittedName>
</protein>
<evidence type="ECO:0000313" key="2">
    <source>
        <dbReference type="Proteomes" id="UP000324800"/>
    </source>
</evidence>
<evidence type="ECO:0000313" key="1">
    <source>
        <dbReference type="EMBL" id="KAA6396534.1"/>
    </source>
</evidence>